<dbReference type="NCBIfam" id="TIGR02595">
    <property type="entry name" value="PEP_CTERM"/>
    <property type="match status" value="1"/>
</dbReference>
<dbReference type="EMBL" id="QGNA01000001">
    <property type="protein sequence ID" value="PWS38643.1"/>
    <property type="molecule type" value="Genomic_DNA"/>
</dbReference>
<keyword evidence="4" id="KW-1185">Reference proteome</keyword>
<dbReference type="AlphaFoldDB" id="A0A317FJ51"/>
<keyword evidence="1" id="KW-0732">Signal</keyword>
<proteinExistence type="predicted"/>
<evidence type="ECO:0000256" key="1">
    <source>
        <dbReference type="SAM" id="SignalP"/>
    </source>
</evidence>
<protein>
    <recommendedName>
        <fullName evidence="2">Ice-binding protein C-terminal domain-containing protein</fullName>
    </recommendedName>
</protein>
<evidence type="ECO:0000313" key="4">
    <source>
        <dbReference type="Proteomes" id="UP000245765"/>
    </source>
</evidence>
<name>A0A317FJ51_9PROT</name>
<feature type="domain" description="Ice-binding protein C-terminal" evidence="2">
    <location>
        <begin position="214"/>
        <end position="237"/>
    </location>
</feature>
<sequence>METSMARPILAAALVAGAVAVTLPAQASPIVHDTIAEFAAITLVQGPRGTSLTVAPSRSIISNMFDNNLTSILSLGRGGSIDLLISPPTGRFISAGQTIELTGGTAGFPESANVFLGNNGTGWVQVGTMRNGHLPNTAGWSGVNGAIISTAYVNGGAPAGTNPTFNFTVVSGTYNSIRLVDVPQVPPGGVVLDTYDGFDIAEFEVTSDLIPVTTVPEPMALALFGLGLAALSAVRRRSAGTPGCGIRPHS</sequence>
<comment type="caution">
    <text evidence="3">The sequence shown here is derived from an EMBL/GenBank/DDBJ whole genome shotgun (WGS) entry which is preliminary data.</text>
</comment>
<evidence type="ECO:0000259" key="2">
    <source>
        <dbReference type="Pfam" id="PF07589"/>
    </source>
</evidence>
<feature type="signal peptide" evidence="1">
    <location>
        <begin position="1"/>
        <end position="27"/>
    </location>
</feature>
<feature type="chain" id="PRO_5016248013" description="Ice-binding protein C-terminal domain-containing protein" evidence="1">
    <location>
        <begin position="28"/>
        <end position="250"/>
    </location>
</feature>
<dbReference type="InterPro" id="IPR013424">
    <property type="entry name" value="Ice-binding_C"/>
</dbReference>
<dbReference type="Proteomes" id="UP000245765">
    <property type="component" value="Unassembled WGS sequence"/>
</dbReference>
<reference evidence="4" key="1">
    <citation type="submission" date="2018-05" db="EMBL/GenBank/DDBJ databases">
        <authorList>
            <person name="Du Z."/>
            <person name="Wang X."/>
        </authorList>
    </citation>
    <scope>NUCLEOTIDE SEQUENCE [LARGE SCALE GENOMIC DNA]</scope>
    <source>
        <strain evidence="4">CQN31</strain>
    </source>
</reference>
<evidence type="ECO:0000313" key="3">
    <source>
        <dbReference type="EMBL" id="PWS38643.1"/>
    </source>
</evidence>
<gene>
    <name evidence="3" type="ORF">DFH01_05070</name>
</gene>
<dbReference type="Pfam" id="PF07589">
    <property type="entry name" value="PEP-CTERM"/>
    <property type="match status" value="1"/>
</dbReference>
<organism evidence="3 4">
    <name type="scientific">Falsiroseomonas bella</name>
    <dbReference type="NCBI Taxonomy" id="2184016"/>
    <lineage>
        <taxon>Bacteria</taxon>
        <taxon>Pseudomonadati</taxon>
        <taxon>Pseudomonadota</taxon>
        <taxon>Alphaproteobacteria</taxon>
        <taxon>Acetobacterales</taxon>
        <taxon>Roseomonadaceae</taxon>
        <taxon>Falsiroseomonas</taxon>
    </lineage>
</organism>
<accession>A0A317FJ51</accession>